<dbReference type="Pfam" id="PF07715">
    <property type="entry name" value="Plug"/>
    <property type="match status" value="1"/>
</dbReference>
<dbReference type="SUPFAM" id="SSF49464">
    <property type="entry name" value="Carboxypeptidase regulatory domain-like"/>
    <property type="match status" value="1"/>
</dbReference>
<feature type="domain" description="TonB-dependent receptor plug" evidence="2">
    <location>
        <begin position="181"/>
        <end position="280"/>
    </location>
</feature>
<evidence type="ECO:0000256" key="1">
    <source>
        <dbReference type="PROSITE-ProRule" id="PRU01360"/>
    </source>
</evidence>
<keyword evidence="1" id="KW-0998">Cell outer membrane</keyword>
<evidence type="ECO:0000259" key="2">
    <source>
        <dbReference type="Pfam" id="PF07715"/>
    </source>
</evidence>
<name>A0ABM8IIB1_9BACE</name>
<reference evidence="3 4" key="1">
    <citation type="submission" date="2023-04" db="EMBL/GenBank/DDBJ databases">
        <title>Draft genome sequence of acteroides sedimenti strain YN3PY1.</title>
        <authorList>
            <person name="Yoshida N."/>
        </authorList>
    </citation>
    <scope>NUCLEOTIDE SEQUENCE [LARGE SCALE GENOMIC DNA]</scope>
    <source>
        <strain evidence="3 4">YN3PY1</strain>
    </source>
</reference>
<keyword evidence="1" id="KW-0813">Transport</keyword>
<proteinExistence type="inferred from homology"/>
<dbReference type="InterPro" id="IPR039426">
    <property type="entry name" value="TonB-dep_rcpt-like"/>
</dbReference>
<comment type="subcellular location">
    <subcellularLocation>
        <location evidence="1">Cell outer membrane</location>
        <topology evidence="1">Multi-pass membrane protein</topology>
    </subcellularLocation>
</comment>
<keyword evidence="1" id="KW-1134">Transmembrane beta strand</keyword>
<accession>A0ABM8IIB1</accession>
<dbReference type="InterPro" id="IPR023996">
    <property type="entry name" value="TonB-dep_OMP_SusC/RagA"/>
</dbReference>
<dbReference type="Gene3D" id="2.170.130.10">
    <property type="entry name" value="TonB-dependent receptor, plug domain"/>
    <property type="match status" value="1"/>
</dbReference>
<keyword evidence="1" id="KW-0812">Transmembrane</keyword>
<dbReference type="Pfam" id="PF13715">
    <property type="entry name" value="CarbopepD_reg_2"/>
    <property type="match status" value="1"/>
</dbReference>
<dbReference type="SUPFAM" id="SSF56935">
    <property type="entry name" value="Porins"/>
    <property type="match status" value="1"/>
</dbReference>
<dbReference type="InterPro" id="IPR008969">
    <property type="entry name" value="CarboxyPept-like_regulatory"/>
</dbReference>
<protein>
    <submittedName>
        <fullName evidence="3">SusC/RagA family TonB-linked outer membrane protein</fullName>
    </submittedName>
</protein>
<dbReference type="PROSITE" id="PS52016">
    <property type="entry name" value="TONB_DEPENDENT_REC_3"/>
    <property type="match status" value="1"/>
</dbReference>
<dbReference type="InterPro" id="IPR037066">
    <property type="entry name" value="Plug_dom_sf"/>
</dbReference>
<dbReference type="Proteomes" id="UP001496674">
    <property type="component" value="Chromosome"/>
</dbReference>
<keyword evidence="1" id="KW-0472">Membrane</keyword>
<sequence>MKNSNLKEFIQVIEKQTAYTFMYMNIDVYSKRDITINVKQTSIEKVLDEVLPQRGLYYEIRDNHILLTNKDLKTTPNNESSKPTKNKRRIKRFVLDEQGQPIIGASVLLKGTSAGTITKEDGSFEIDIPSESSILRISFIGYTTLESAVNKLPLNNIVLKDFSKVIDDIIVVGYSTRSREKLISSVSTIKNEDLLKSTVPNIENALSGKVSGVFSRQSSGEPGSDWGNITIRGFGSALIVVDGIAGRGFADIDPSEIESISILKDASAAAVYGMQGANGVILVTTKRGNRNKKTVFDISIRTGVQVPTRYPNVASTDLWQELVNEYNINQKLIVDHTVLATPESMQKTPYQHNTDWYQELMRPAPINQSNVNISGGSEKINYFFSGGMLSQQGIWDTNSTQKNRFNFRSNIDANIFDNLKASVSAGAIVSKTEYPGASAATIARNLKTAPNVPVHWDGRPDMYAFGGEGQNNPVALADKNVSGYTNYETKSFTVDASLEYKIKQTGLSLKGVLGYSIDYGWNKYWNKNIVYWGYHYDSNEYYKSVSAANANKASLTLESSNTESLTGQFYINYIKSISNHNFNSGLIFETNQISAKSLNTSRGEFPSTILDMMAGGLANKLVSNGEYAREYRSASIIERFSYDYKSKYFVDINCRYDGAQYFAKKWGFFPSVSLGWFLTKENFMKDVKPVLKELKFRASYGELGDLSAAKSYYTNGEQYYFQSGYIYPGNELTFGDRTLYSLIETKNANPDFTWSKSKLANVGFDFKLFNDKILSGSIEVFYRNRNGLPAQKANDNSGALATWYNLNSDNTRGFEIALNHENTIRNFTYYVNGNISWSRSKNGRLEHGQFNNGFSEWKWNGEGQWTNTRWGLNCIGHYQSYEDIANAPMHNNSNYNNVILPGDLKYEDWNGDGYIDEDDMKPIGRTAYPELMFGLTTGFNWKGFDFTAFFQGGALSNFVVSSFDMDAFQEGNTNVNTWDYFKDRWRKEDYTNPDSKWIPGHFPAIRDMFASTINRYSSTYWMFNGNYVRLKNLEVGYTLPASITKKMNISSLRVYANGYNILTFAAQKYFDPEQAETYFSFASYPQIMSFNFGLNLKF</sequence>
<gene>
    <name evidence="3" type="ORF">BSYN_15950</name>
</gene>
<evidence type="ECO:0000313" key="3">
    <source>
        <dbReference type="EMBL" id="BEG99330.1"/>
    </source>
</evidence>
<dbReference type="InterPro" id="IPR023997">
    <property type="entry name" value="TonB-dep_OMP_SusC/RagA_CS"/>
</dbReference>
<dbReference type="InterPro" id="IPR012910">
    <property type="entry name" value="Plug_dom"/>
</dbReference>
<dbReference type="NCBIfam" id="TIGR04057">
    <property type="entry name" value="SusC_RagA_signa"/>
    <property type="match status" value="1"/>
</dbReference>
<dbReference type="NCBIfam" id="TIGR04056">
    <property type="entry name" value="OMP_RagA_SusC"/>
    <property type="match status" value="1"/>
</dbReference>
<dbReference type="EMBL" id="AP028055">
    <property type="protein sequence ID" value="BEG99330.1"/>
    <property type="molecule type" value="Genomic_DNA"/>
</dbReference>
<organism evidence="3 4">
    <name type="scientific">Bacteroides sedimenti</name>
    <dbReference type="NCBI Taxonomy" id="2136147"/>
    <lineage>
        <taxon>Bacteria</taxon>
        <taxon>Pseudomonadati</taxon>
        <taxon>Bacteroidota</taxon>
        <taxon>Bacteroidia</taxon>
        <taxon>Bacteroidales</taxon>
        <taxon>Bacteroidaceae</taxon>
        <taxon>Bacteroides</taxon>
    </lineage>
</organism>
<evidence type="ECO:0000313" key="4">
    <source>
        <dbReference type="Proteomes" id="UP001496674"/>
    </source>
</evidence>
<keyword evidence="4" id="KW-1185">Reference proteome</keyword>
<comment type="similarity">
    <text evidence="1">Belongs to the TonB-dependent receptor family.</text>
</comment>
<dbReference type="Gene3D" id="2.60.40.1120">
    <property type="entry name" value="Carboxypeptidase-like, regulatory domain"/>
    <property type="match status" value="1"/>
</dbReference>